<dbReference type="GO" id="GO:0016301">
    <property type="term" value="F:kinase activity"/>
    <property type="evidence" value="ECO:0007669"/>
    <property type="project" value="UniProtKB-KW"/>
</dbReference>
<dbReference type="EMBL" id="CAFBLQ010000104">
    <property type="protein sequence ID" value="CAB4875972.1"/>
    <property type="molecule type" value="Genomic_DNA"/>
</dbReference>
<dbReference type="InterPro" id="IPR029056">
    <property type="entry name" value="Ribokinase-like"/>
</dbReference>
<organism evidence="4">
    <name type="scientific">freshwater metagenome</name>
    <dbReference type="NCBI Taxonomy" id="449393"/>
    <lineage>
        <taxon>unclassified sequences</taxon>
        <taxon>metagenomes</taxon>
        <taxon>ecological metagenomes</taxon>
    </lineage>
</organism>
<dbReference type="PROSITE" id="PS00584">
    <property type="entry name" value="PFKB_KINASES_2"/>
    <property type="match status" value="1"/>
</dbReference>
<dbReference type="AlphaFoldDB" id="A0A6J7DYX2"/>
<feature type="domain" description="Carbohydrate kinase PfkB" evidence="3">
    <location>
        <begin position="21"/>
        <end position="279"/>
    </location>
</feature>
<keyword evidence="2" id="KW-0418">Kinase</keyword>
<protein>
    <submittedName>
        <fullName evidence="4">Unannotated protein</fullName>
    </submittedName>
</protein>
<dbReference type="InterPro" id="IPR011611">
    <property type="entry name" value="PfkB_dom"/>
</dbReference>
<evidence type="ECO:0000256" key="2">
    <source>
        <dbReference type="ARBA" id="ARBA00022777"/>
    </source>
</evidence>
<dbReference type="PANTHER" id="PTHR10584:SF166">
    <property type="entry name" value="RIBOKINASE"/>
    <property type="match status" value="1"/>
</dbReference>
<dbReference type="Pfam" id="PF00294">
    <property type="entry name" value="PfkB"/>
    <property type="match status" value="1"/>
</dbReference>
<accession>A0A6J7DYX2</accession>
<evidence type="ECO:0000259" key="3">
    <source>
        <dbReference type="Pfam" id="PF00294"/>
    </source>
</evidence>
<keyword evidence="1" id="KW-0808">Transferase</keyword>
<dbReference type="InterPro" id="IPR002173">
    <property type="entry name" value="Carboh/pur_kinase_PfkB_CS"/>
</dbReference>
<dbReference type="PANTHER" id="PTHR10584">
    <property type="entry name" value="SUGAR KINASE"/>
    <property type="match status" value="1"/>
</dbReference>
<gene>
    <name evidence="4" type="ORF">UFOPK3423_01008</name>
</gene>
<evidence type="ECO:0000256" key="1">
    <source>
        <dbReference type="ARBA" id="ARBA00022679"/>
    </source>
</evidence>
<name>A0A6J7DYX2_9ZZZZ</name>
<sequence>MSLTVVGSIAYDAVTTPFGERERMLGGAATHFALAASFFDEVRVIGPVGEDFDAESWEILGTRGIATDDVERVAGGKTFFWKGEYSTNLNSRETHITDLNVFEHFEPKLSDAARACDVLFLANIQPDLQRGVREQCASARFVAMDSMDLWITIARPSLIETIRSVDCLILNDEELELLTEMPNFVSAAREVLTWGPSAVIAKQGKYGAALFTRDGYFALPAFPLEDVIDPTGAGDTFAGGFVGYIAAHPEHPIDHDLLVRAMVYGTALASFNVEAFGTERVAELSPEEITGRVGELQRMTTFAHEPITLRS</sequence>
<evidence type="ECO:0000313" key="4">
    <source>
        <dbReference type="EMBL" id="CAB4875972.1"/>
    </source>
</evidence>
<reference evidence="4" key="1">
    <citation type="submission" date="2020-05" db="EMBL/GenBank/DDBJ databases">
        <authorList>
            <person name="Chiriac C."/>
            <person name="Salcher M."/>
            <person name="Ghai R."/>
            <person name="Kavagutti S V."/>
        </authorList>
    </citation>
    <scope>NUCLEOTIDE SEQUENCE</scope>
</reference>
<dbReference type="Gene3D" id="3.40.1190.20">
    <property type="match status" value="1"/>
</dbReference>
<proteinExistence type="predicted"/>
<dbReference type="SUPFAM" id="SSF53613">
    <property type="entry name" value="Ribokinase-like"/>
    <property type="match status" value="1"/>
</dbReference>
<dbReference type="GO" id="GO:0005829">
    <property type="term" value="C:cytosol"/>
    <property type="evidence" value="ECO:0007669"/>
    <property type="project" value="TreeGrafter"/>
</dbReference>